<sequence>MLVTGAGSIGRRRARTHSYCGPRQRTVLSISSSSASSQGADSR</sequence>
<reference evidence="2" key="1">
    <citation type="submission" date="2014-09" db="EMBL/GenBank/DDBJ databases">
        <authorList>
            <person name="Magalhaes I.L.F."/>
            <person name="Oliveira U."/>
            <person name="Santos F.R."/>
            <person name="Vidigal T.H.D.A."/>
            <person name="Brescovit A.D."/>
            <person name="Santos A.J."/>
        </authorList>
    </citation>
    <scope>NUCLEOTIDE SEQUENCE</scope>
    <source>
        <tissue evidence="2">Shoot tissue taken approximately 20 cm above the soil surface</tissue>
    </source>
</reference>
<reference evidence="2" key="2">
    <citation type="journal article" date="2015" name="Data Brief">
        <title>Shoot transcriptome of the giant reed, Arundo donax.</title>
        <authorList>
            <person name="Barrero R.A."/>
            <person name="Guerrero F.D."/>
            <person name="Moolhuijzen P."/>
            <person name="Goolsby J.A."/>
            <person name="Tidwell J."/>
            <person name="Bellgard S.E."/>
            <person name="Bellgard M.I."/>
        </authorList>
    </citation>
    <scope>NUCLEOTIDE SEQUENCE</scope>
    <source>
        <tissue evidence="2">Shoot tissue taken approximately 20 cm above the soil surface</tissue>
    </source>
</reference>
<accession>A0A0A9HXG2</accession>
<organism evidence="2">
    <name type="scientific">Arundo donax</name>
    <name type="common">Giant reed</name>
    <name type="synonym">Donax arundinaceus</name>
    <dbReference type="NCBI Taxonomy" id="35708"/>
    <lineage>
        <taxon>Eukaryota</taxon>
        <taxon>Viridiplantae</taxon>
        <taxon>Streptophyta</taxon>
        <taxon>Embryophyta</taxon>
        <taxon>Tracheophyta</taxon>
        <taxon>Spermatophyta</taxon>
        <taxon>Magnoliopsida</taxon>
        <taxon>Liliopsida</taxon>
        <taxon>Poales</taxon>
        <taxon>Poaceae</taxon>
        <taxon>PACMAD clade</taxon>
        <taxon>Arundinoideae</taxon>
        <taxon>Arundineae</taxon>
        <taxon>Arundo</taxon>
    </lineage>
</organism>
<proteinExistence type="predicted"/>
<evidence type="ECO:0000256" key="1">
    <source>
        <dbReference type="SAM" id="MobiDB-lite"/>
    </source>
</evidence>
<name>A0A0A9HXG2_ARUDO</name>
<dbReference type="AlphaFoldDB" id="A0A0A9HXG2"/>
<dbReference type="EMBL" id="GBRH01160328">
    <property type="protein sequence ID" value="JAE37568.1"/>
    <property type="molecule type" value="Transcribed_RNA"/>
</dbReference>
<protein>
    <submittedName>
        <fullName evidence="2">Uncharacterized protein</fullName>
    </submittedName>
</protein>
<evidence type="ECO:0000313" key="2">
    <source>
        <dbReference type="EMBL" id="JAE37568.1"/>
    </source>
</evidence>
<feature type="region of interest" description="Disordered" evidence="1">
    <location>
        <begin position="1"/>
        <end position="43"/>
    </location>
</feature>